<evidence type="ECO:0000256" key="3">
    <source>
        <dbReference type="ARBA" id="ARBA00022777"/>
    </source>
</evidence>
<sequence>MQNYLLGLDAGNTVIKAVIFDRTGRELAQAGEEGHSRMPCPRHVERDLGELWANAKRVIRACLDNAGIAASDIAAIGCAGHGNGLYALDKDGEPLLGIQSLDTRATDLVEKWAAEGVGEQTYPIARQRPWPSQTPTLLAWLKRHRPEVFRRIGTVFFSKDFVVNRLTGSRVSEVSDMSGAGLLDLAARRYDRTLMEAYGLDDCMDLLPPLIESTDIAGTVTEAVARETGLAAGTPVIGGLFDVVASALGSGVSRTGSASIIAGTWSINQVIIDGPDLDGPVFMSSTFDRTRYMAMENSATSAANLEWLVREFFEGEHAESVSPFDACCALAAAVEPATDDPLYHPYLYGAQQDGHARAGFYGIAGWHTKGHLIRALLEGVAFGHRQHVETIRKAGATFDEAVLSGGGSRSRLWPQIFADLLGVPVSVSVSRETGALGAAIAAGTGVGLFADFTEGAAAMVHVDRHYRPNSALAAHYHRRYALYNDIAEAMTPLWRRLSATTGRETGVAA</sequence>
<dbReference type="InterPro" id="IPR018484">
    <property type="entry name" value="FGGY_N"/>
</dbReference>
<gene>
    <name evidence="5" type="primary">lyx</name>
    <name evidence="5" type="ORF">SAMCFNEI73_pC0293</name>
</gene>
<dbReference type="InterPro" id="IPR000577">
    <property type="entry name" value="Carb_kinase_FGGY"/>
</dbReference>
<dbReference type="PROSITE" id="PS00445">
    <property type="entry name" value="FGGY_KINASES_2"/>
    <property type="match status" value="1"/>
</dbReference>
<comment type="similarity">
    <text evidence="1 4">Belongs to the FGGY kinase family.</text>
</comment>
<name>A0A1L3LVA1_9HYPH</name>
<dbReference type="EMBL" id="CP013110">
    <property type="protein sequence ID" value="APG94015.1"/>
    <property type="molecule type" value="Genomic_DNA"/>
</dbReference>
<protein>
    <submittedName>
        <fullName evidence="5">L-xylulose kinase Lyx</fullName>
        <ecNumber evidence="5">2.7.1.27</ecNumber>
    </submittedName>
</protein>
<keyword evidence="6" id="KW-1185">Reference proteome</keyword>
<dbReference type="EC" id="2.7.1.27" evidence="5"/>
<proteinExistence type="inferred from homology"/>
<dbReference type="PIRSF" id="PIRSF000538">
    <property type="entry name" value="GlpK"/>
    <property type="match status" value="1"/>
</dbReference>
<dbReference type="InterPro" id="IPR043129">
    <property type="entry name" value="ATPase_NBD"/>
</dbReference>
<evidence type="ECO:0000256" key="2">
    <source>
        <dbReference type="ARBA" id="ARBA00022679"/>
    </source>
</evidence>
<dbReference type="Proteomes" id="UP000182306">
    <property type="component" value="Plasmid C"/>
</dbReference>
<dbReference type="PANTHER" id="PTHR43095">
    <property type="entry name" value="SUGAR KINASE"/>
    <property type="match status" value="1"/>
</dbReference>
<evidence type="ECO:0000256" key="4">
    <source>
        <dbReference type="RuleBase" id="RU003733"/>
    </source>
</evidence>
<dbReference type="InterPro" id="IPR018483">
    <property type="entry name" value="Carb_kinase_FGGY_CS"/>
</dbReference>
<dbReference type="RefSeq" id="WP_064255516.1">
    <property type="nucleotide sequence ID" value="NZ_CP013110.1"/>
</dbReference>
<evidence type="ECO:0000313" key="5">
    <source>
        <dbReference type="EMBL" id="APG94015.1"/>
    </source>
</evidence>
<evidence type="ECO:0000313" key="6">
    <source>
        <dbReference type="Proteomes" id="UP000182306"/>
    </source>
</evidence>
<dbReference type="SUPFAM" id="SSF53067">
    <property type="entry name" value="Actin-like ATPase domain"/>
    <property type="match status" value="2"/>
</dbReference>
<dbReference type="InterPro" id="IPR050406">
    <property type="entry name" value="FGGY_Carb_Kinase"/>
</dbReference>
<keyword evidence="5" id="KW-0614">Plasmid</keyword>
<accession>A0A1L3LVA1</accession>
<dbReference type="KEGG" id="same:SAMCFNEI73_pC0293"/>
<dbReference type="Pfam" id="PF02782">
    <property type="entry name" value="FGGY_C"/>
    <property type="match status" value="1"/>
</dbReference>
<organism evidence="5 6">
    <name type="scientific">Sinorhizobium americanum</name>
    <dbReference type="NCBI Taxonomy" id="194963"/>
    <lineage>
        <taxon>Bacteria</taxon>
        <taxon>Pseudomonadati</taxon>
        <taxon>Pseudomonadota</taxon>
        <taxon>Alphaproteobacteria</taxon>
        <taxon>Hyphomicrobiales</taxon>
        <taxon>Rhizobiaceae</taxon>
        <taxon>Sinorhizobium/Ensifer group</taxon>
        <taxon>Sinorhizobium</taxon>
    </lineage>
</organism>
<dbReference type="CDD" id="cd07802">
    <property type="entry name" value="ASKHA_NBD_FGGY_EcLyxK-like"/>
    <property type="match status" value="1"/>
</dbReference>
<dbReference type="OrthoDB" id="9805576at2"/>
<evidence type="ECO:0000256" key="1">
    <source>
        <dbReference type="ARBA" id="ARBA00009156"/>
    </source>
</evidence>
<keyword evidence="3 4" id="KW-0418">Kinase</keyword>
<dbReference type="GO" id="GO:0005975">
    <property type="term" value="P:carbohydrate metabolic process"/>
    <property type="evidence" value="ECO:0007669"/>
    <property type="project" value="InterPro"/>
</dbReference>
<keyword evidence="2 4" id="KW-0808">Transferase</keyword>
<reference evidence="5 6" key="1">
    <citation type="submission" date="2015-10" db="EMBL/GenBank/DDBJ databases">
        <title>Genomic differences between typical nodule nitrogen-fixing rhizobial strains and those coming from bean seeds.</title>
        <authorList>
            <person name="Peralta H."/>
            <person name="Aguilar-Vera A."/>
            <person name="Diaz R."/>
            <person name="Mora Y."/>
            <person name="Martinez-Batallar G."/>
            <person name="Salazar E."/>
            <person name="Vargas-Lagunas C."/>
            <person name="Encarnacion S."/>
            <person name="Girard L."/>
            <person name="Mora J."/>
        </authorList>
    </citation>
    <scope>NUCLEOTIDE SEQUENCE [LARGE SCALE GENOMIC DNA]</scope>
    <source>
        <strain evidence="5 6">CFNEI 73</strain>
        <plasmid evidence="5 6">C</plasmid>
    </source>
</reference>
<dbReference type="Gene3D" id="3.30.420.40">
    <property type="match status" value="2"/>
</dbReference>
<dbReference type="Pfam" id="PF00370">
    <property type="entry name" value="FGGY_N"/>
    <property type="match status" value="1"/>
</dbReference>
<dbReference type="InterPro" id="IPR018485">
    <property type="entry name" value="FGGY_C"/>
</dbReference>
<dbReference type="GO" id="GO:0047878">
    <property type="term" value="F:erythritol kinase activity"/>
    <property type="evidence" value="ECO:0007669"/>
    <property type="project" value="UniProtKB-EC"/>
</dbReference>
<dbReference type="PANTHER" id="PTHR43095:SF3">
    <property type="entry name" value="L-XYLULOSE_3-KETO-L-GULONATE KINASE"/>
    <property type="match status" value="1"/>
</dbReference>
<dbReference type="AlphaFoldDB" id="A0A1L3LVA1"/>
<geneLocation type="plasmid" evidence="5 6">
    <name>C</name>
</geneLocation>